<proteinExistence type="predicted"/>
<reference evidence="2" key="1">
    <citation type="submission" date="2015-07" db="EMBL/GenBank/DDBJ databases">
        <title>Complete Genome of Thermincola ferriacetica strain Z-0001T.</title>
        <authorList>
            <person name="Lusk B."/>
            <person name="Badalamenti J.P."/>
            <person name="Parameswaran P."/>
            <person name="Bond D.R."/>
            <person name="Torres C.I."/>
        </authorList>
    </citation>
    <scope>NUCLEOTIDE SEQUENCE [LARGE SCALE GENOMIC DNA]</scope>
    <source>
        <strain evidence="2">Z-0001</strain>
    </source>
</reference>
<dbReference type="Proteomes" id="UP000037175">
    <property type="component" value="Unassembled WGS sequence"/>
</dbReference>
<dbReference type="SUPFAM" id="SSF56507">
    <property type="entry name" value="Methionine synthase activation domain-like"/>
    <property type="match status" value="1"/>
</dbReference>
<keyword evidence="2" id="KW-1185">Reference proteome</keyword>
<name>A0A0L6W4B3_9FIRM</name>
<dbReference type="InterPro" id="IPR037010">
    <property type="entry name" value="VitB12-dep_Met_synth_activ_sf"/>
</dbReference>
<organism evidence="1 2">
    <name type="scientific">Thermincola ferriacetica</name>
    <dbReference type="NCBI Taxonomy" id="281456"/>
    <lineage>
        <taxon>Bacteria</taxon>
        <taxon>Bacillati</taxon>
        <taxon>Bacillota</taxon>
        <taxon>Clostridia</taxon>
        <taxon>Eubacteriales</taxon>
        <taxon>Thermincolaceae</taxon>
        <taxon>Thermincola</taxon>
    </lineage>
</organism>
<sequence>MKEPTIWEIPLPEVTLDELFQAEGADYLKSPPRPGMVELRRQILEEAASLICPIAIWREVGISGTGGQELFLEGGQKLTSRLLVKVAGTADKLMFFAVTIGKDLEDRVDYYKKTGKIFQAFVLDAAGSAFVAKSSMSAVGKIEEVCRHSGREITFPLGPGHSYWTSLDDMQTIVHFLQAGKIGLHLTDSNIIIPRKSIAMVTGVGQNLPDMKGKTHCDFCDRQKNCNMNKFGSKRC</sequence>
<dbReference type="RefSeq" id="WP_052217365.1">
    <property type="nucleotide sequence ID" value="NZ_LGTE01000007.1"/>
</dbReference>
<dbReference type="Gene3D" id="3.40.109.40">
    <property type="match status" value="1"/>
</dbReference>
<dbReference type="PATRIC" id="fig|281456.6.peg.1374"/>
<dbReference type="EMBL" id="LGTE01000007">
    <property type="protein sequence ID" value="KNZ69914.1"/>
    <property type="molecule type" value="Genomic_DNA"/>
</dbReference>
<accession>A0A0L6W4B3</accession>
<evidence type="ECO:0000313" key="2">
    <source>
        <dbReference type="Proteomes" id="UP000037175"/>
    </source>
</evidence>
<dbReference type="AlphaFoldDB" id="A0A0L6W4B3"/>
<comment type="caution">
    <text evidence="1">The sequence shown here is derived from an EMBL/GenBank/DDBJ whole genome shotgun (WGS) entry which is preliminary data.</text>
</comment>
<evidence type="ECO:0000313" key="1">
    <source>
        <dbReference type="EMBL" id="KNZ69914.1"/>
    </source>
</evidence>
<dbReference type="GO" id="GO:0008705">
    <property type="term" value="F:methionine synthase activity"/>
    <property type="evidence" value="ECO:0007669"/>
    <property type="project" value="InterPro"/>
</dbReference>
<gene>
    <name evidence="1" type="ORF">Tfer_1294</name>
</gene>
<protein>
    <submittedName>
        <fullName evidence="1">Vitamin B12 dependent methionine synthase activation subunit</fullName>
    </submittedName>
</protein>